<evidence type="ECO:0000313" key="7">
    <source>
        <dbReference type="Proteomes" id="UP000315901"/>
    </source>
</evidence>
<comment type="function">
    <text evidence="5">Nucleoside triphosphate pyrophosphatase that hydrolyzes 7-methyl-GTP (m(7)GTP). May have a dual role in cell division arrest and in preventing the incorporation of modified nucleotides into cellular nucleic acids.</text>
</comment>
<feature type="site" description="Important for substrate specificity" evidence="5">
    <location>
        <position position="156"/>
    </location>
</feature>
<feature type="site" description="Important for substrate specificity" evidence="5">
    <location>
        <position position="13"/>
    </location>
</feature>
<reference evidence="6 7" key="1">
    <citation type="submission" date="2019-06" db="EMBL/GenBank/DDBJ databases">
        <title>A novel bacterium of genus Marinomonas, isolated from coastal sand.</title>
        <authorList>
            <person name="Huang H."/>
            <person name="Mo K."/>
            <person name="Hu Y."/>
        </authorList>
    </citation>
    <scope>NUCLEOTIDE SEQUENCE [LARGE SCALE GENOMIC DNA]</scope>
    <source>
        <strain evidence="6 7">HB171799</strain>
    </source>
</reference>
<organism evidence="6 7">
    <name type="scientific">Maribrevibacterium harenarium</name>
    <dbReference type="NCBI Taxonomy" id="2589817"/>
    <lineage>
        <taxon>Bacteria</taxon>
        <taxon>Pseudomonadati</taxon>
        <taxon>Pseudomonadota</taxon>
        <taxon>Gammaproteobacteria</taxon>
        <taxon>Oceanospirillales</taxon>
        <taxon>Oceanospirillaceae</taxon>
        <taxon>Maribrevibacterium</taxon>
    </lineage>
</organism>
<gene>
    <name evidence="6" type="primary">maf</name>
    <name evidence="6" type="ORF">FJM67_00185</name>
</gene>
<dbReference type="SUPFAM" id="SSF52972">
    <property type="entry name" value="ITPase-like"/>
    <property type="match status" value="1"/>
</dbReference>
<keyword evidence="7" id="KW-1185">Reference proteome</keyword>
<evidence type="ECO:0000256" key="5">
    <source>
        <dbReference type="HAMAP-Rule" id="MF_00528"/>
    </source>
</evidence>
<sequence>MSANLILASASPYRQKLLQRLQLPFSTHPADIDETPLIEEAIEDYVQRMTLEKGRKVATLYQGDSLILSSDQTALFAGEVIQKPGTIEKALTQLMRFSGNTVTFLTGIAITRVSDMKFEYRSVPFDVTFKELTEAEILSYLAKESVLDCAGSFKCEGLGIRLFKKMAGNDPTALEGLPLIATSELLIKFGLDPLG</sequence>
<name>A0A501X4V9_9GAMM</name>
<dbReference type="OrthoDB" id="9813694at2"/>
<dbReference type="RefSeq" id="WP_140586522.1">
    <property type="nucleotide sequence ID" value="NZ_VFRR01000001.1"/>
</dbReference>
<comment type="subcellular location">
    <subcellularLocation>
        <location evidence="1 5">Cytoplasm</location>
    </subcellularLocation>
</comment>
<dbReference type="GO" id="GO:0009117">
    <property type="term" value="P:nucleotide metabolic process"/>
    <property type="evidence" value="ECO:0007669"/>
    <property type="project" value="UniProtKB-KW"/>
</dbReference>
<feature type="active site" description="Proton acceptor" evidence="5">
    <location>
        <position position="71"/>
    </location>
</feature>
<evidence type="ECO:0000256" key="2">
    <source>
        <dbReference type="ARBA" id="ARBA00022490"/>
    </source>
</evidence>
<dbReference type="PANTHER" id="PTHR43213:SF10">
    <property type="entry name" value="7-METHYL-GTP PYROPHOSPHATASE"/>
    <property type="match status" value="1"/>
</dbReference>
<dbReference type="Gene3D" id="3.90.950.10">
    <property type="match status" value="1"/>
</dbReference>
<comment type="cofactor">
    <cofactor evidence="5">
        <name>a divalent metal cation</name>
        <dbReference type="ChEBI" id="CHEBI:60240"/>
    </cofactor>
</comment>
<dbReference type="PANTHER" id="PTHR43213">
    <property type="entry name" value="BIFUNCTIONAL DTTP/UTP PYROPHOSPHATASE/METHYLTRANSFERASE PROTEIN-RELATED"/>
    <property type="match status" value="1"/>
</dbReference>
<dbReference type="NCBIfam" id="TIGR00172">
    <property type="entry name" value="maf"/>
    <property type="match status" value="1"/>
</dbReference>
<dbReference type="AlphaFoldDB" id="A0A501X4V9"/>
<comment type="similarity">
    <text evidence="5">Belongs to the Maf family. YceF subfamily.</text>
</comment>
<accession>A0A501X4V9</accession>
<evidence type="ECO:0000256" key="3">
    <source>
        <dbReference type="ARBA" id="ARBA00022801"/>
    </source>
</evidence>
<dbReference type="HAMAP" id="MF_00528">
    <property type="entry name" value="Maf"/>
    <property type="match status" value="1"/>
</dbReference>
<evidence type="ECO:0000313" key="6">
    <source>
        <dbReference type="EMBL" id="TPE55504.1"/>
    </source>
</evidence>
<comment type="caution">
    <text evidence="6">The sequence shown here is derived from an EMBL/GenBank/DDBJ whole genome shotgun (WGS) entry which is preliminary data.</text>
</comment>
<dbReference type="Pfam" id="PF02545">
    <property type="entry name" value="Maf"/>
    <property type="match status" value="1"/>
</dbReference>
<comment type="caution">
    <text evidence="5">Lacks conserved residue(s) required for the propagation of feature annotation.</text>
</comment>
<keyword evidence="3 5" id="KW-0378">Hydrolase</keyword>
<dbReference type="GO" id="GO:0047429">
    <property type="term" value="F:nucleoside triphosphate diphosphatase activity"/>
    <property type="evidence" value="ECO:0007669"/>
    <property type="project" value="InterPro"/>
</dbReference>
<evidence type="ECO:0000256" key="1">
    <source>
        <dbReference type="ARBA" id="ARBA00004496"/>
    </source>
</evidence>
<dbReference type="Proteomes" id="UP000315901">
    <property type="component" value="Unassembled WGS sequence"/>
</dbReference>
<dbReference type="CDD" id="cd00555">
    <property type="entry name" value="Maf"/>
    <property type="match status" value="1"/>
</dbReference>
<feature type="site" description="Important for substrate specificity" evidence="5">
    <location>
        <position position="72"/>
    </location>
</feature>
<keyword evidence="4 5" id="KW-0546">Nucleotide metabolism</keyword>
<keyword evidence="2 5" id="KW-0963">Cytoplasm</keyword>
<dbReference type="InterPro" id="IPR003697">
    <property type="entry name" value="Maf-like"/>
</dbReference>
<dbReference type="EC" id="3.6.1.-" evidence="5"/>
<evidence type="ECO:0000256" key="4">
    <source>
        <dbReference type="ARBA" id="ARBA00023080"/>
    </source>
</evidence>
<dbReference type="EMBL" id="VFRR01000001">
    <property type="protein sequence ID" value="TPE55504.1"/>
    <property type="molecule type" value="Genomic_DNA"/>
</dbReference>
<dbReference type="InterPro" id="IPR029001">
    <property type="entry name" value="ITPase-like_fam"/>
</dbReference>
<dbReference type="GO" id="GO:0005737">
    <property type="term" value="C:cytoplasm"/>
    <property type="evidence" value="ECO:0007669"/>
    <property type="project" value="UniProtKB-SubCell"/>
</dbReference>
<comment type="catalytic activity">
    <reaction evidence="5">
        <text>N(7)-methyl-GTP + H2O = N(7)-methyl-GMP + diphosphate + H(+)</text>
        <dbReference type="Rhea" id="RHEA:58744"/>
        <dbReference type="ChEBI" id="CHEBI:15377"/>
        <dbReference type="ChEBI" id="CHEBI:15378"/>
        <dbReference type="ChEBI" id="CHEBI:33019"/>
        <dbReference type="ChEBI" id="CHEBI:58285"/>
        <dbReference type="ChEBI" id="CHEBI:87133"/>
    </reaction>
</comment>
<proteinExistence type="inferred from homology"/>
<protein>
    <recommendedName>
        <fullName evidence="5">7-methyl-GTP pyrophosphatase</fullName>
        <shortName evidence="5">m(7)GTP pyrophosphatase</shortName>
        <ecNumber evidence="5">3.6.1.-</ecNumber>
    </recommendedName>
</protein>
<dbReference type="PIRSF" id="PIRSF006305">
    <property type="entry name" value="Maf"/>
    <property type="match status" value="1"/>
</dbReference>